<keyword evidence="4 7" id="KW-0812">Transmembrane</keyword>
<feature type="transmembrane region" description="Helical" evidence="7">
    <location>
        <begin position="197"/>
        <end position="213"/>
    </location>
</feature>
<dbReference type="RefSeq" id="WP_237361138.1">
    <property type="nucleotide sequence ID" value="NZ_CAKLDM010000002.1"/>
</dbReference>
<organism evidence="8 9">
    <name type="scientific">Vibrio marisflavi CECT 7928</name>
    <dbReference type="NCBI Taxonomy" id="634439"/>
    <lineage>
        <taxon>Bacteria</taxon>
        <taxon>Pseudomonadati</taxon>
        <taxon>Pseudomonadota</taxon>
        <taxon>Gammaproteobacteria</taxon>
        <taxon>Vibrionales</taxon>
        <taxon>Vibrionaceae</taxon>
        <taxon>Vibrio</taxon>
    </lineage>
</organism>
<feature type="transmembrane region" description="Helical" evidence="7">
    <location>
        <begin position="403"/>
        <end position="425"/>
    </location>
</feature>
<name>A0ABN8E1T1_9VIBR</name>
<evidence type="ECO:0000256" key="6">
    <source>
        <dbReference type="ARBA" id="ARBA00023136"/>
    </source>
</evidence>
<dbReference type="EMBL" id="CAKLDM010000002">
    <property type="protein sequence ID" value="CAH0538981.1"/>
    <property type="molecule type" value="Genomic_DNA"/>
</dbReference>
<dbReference type="InterPro" id="IPR050367">
    <property type="entry name" value="APC_superfamily"/>
</dbReference>
<gene>
    <name evidence="8" type="primary">gadC_3</name>
    <name evidence="8" type="ORF">VMF7928_01811</name>
</gene>
<protein>
    <submittedName>
        <fullName evidence="8">Glutamate/gamma-aminobutyrate antiporter</fullName>
    </submittedName>
</protein>
<dbReference type="Gene3D" id="1.20.1740.10">
    <property type="entry name" value="Amino acid/polyamine transporter I"/>
    <property type="match status" value="1"/>
</dbReference>
<proteinExistence type="predicted"/>
<keyword evidence="6 7" id="KW-0472">Membrane</keyword>
<evidence type="ECO:0000256" key="1">
    <source>
        <dbReference type="ARBA" id="ARBA00004651"/>
    </source>
</evidence>
<feature type="transmembrane region" description="Helical" evidence="7">
    <location>
        <begin position="437"/>
        <end position="456"/>
    </location>
</feature>
<evidence type="ECO:0000256" key="5">
    <source>
        <dbReference type="ARBA" id="ARBA00022989"/>
    </source>
</evidence>
<evidence type="ECO:0000256" key="7">
    <source>
        <dbReference type="SAM" id="Phobius"/>
    </source>
</evidence>
<feature type="transmembrane region" description="Helical" evidence="7">
    <location>
        <begin position="360"/>
        <end position="383"/>
    </location>
</feature>
<evidence type="ECO:0000256" key="4">
    <source>
        <dbReference type="ARBA" id="ARBA00022692"/>
    </source>
</evidence>
<keyword evidence="3" id="KW-1003">Cell membrane</keyword>
<evidence type="ECO:0000256" key="2">
    <source>
        <dbReference type="ARBA" id="ARBA00022448"/>
    </source>
</evidence>
<dbReference type="PANTHER" id="PTHR42770">
    <property type="entry name" value="AMINO ACID TRANSPORTER-RELATED"/>
    <property type="match status" value="1"/>
</dbReference>
<keyword evidence="9" id="KW-1185">Reference proteome</keyword>
<feature type="transmembrane region" description="Helical" evidence="7">
    <location>
        <begin position="157"/>
        <end position="177"/>
    </location>
</feature>
<keyword evidence="2" id="KW-0813">Transport</keyword>
<comment type="subcellular location">
    <subcellularLocation>
        <location evidence="1">Cell membrane</location>
        <topology evidence="1">Multi-pass membrane protein</topology>
    </subcellularLocation>
</comment>
<feature type="transmembrane region" description="Helical" evidence="7">
    <location>
        <begin position="234"/>
        <end position="255"/>
    </location>
</feature>
<sequence length="472" mass="50959">MITNRKNKKALSVFSLVMINVIAVDSLRSLPISAEYGLSLIFYYIAGAIFFMIPSALAAADMSTGWPQDGGIYVWVREAFGKKAAFVVAWILWLYNIIWFPTILSFLASTFFYIVDPSLATDKTMIFVAITIMFWLATLANCFGMRVSGLISTLGSIFGTILPMLLIIILAAGWVMAGKHVAINFSWNDALPDMSNLNNLAILSGMLFGLVGMEMSAIHAQDVENPKKDYPRALLYSTVLILFCSVLGSLAVAIVIPQDQINLSSAVITSFSIFFASYKMSWMMPIIMVCIILGGFSGVSAWILGPGKCIRQASEDGSAPKFLAKSSKNGAPIAILMVQGIIFTGLAMLFLYFPGFNASYWLLSAMTAQLSVIFYLFLFAALIKLKVSQPDVPRGYSIPGGVIGTSIVGGIGIITCLFVLAMGFLPPSQITIMSKTAYEAILIGGTVLVCVIPLLIPSATSKAKKQQVASNS</sequence>
<dbReference type="PIRSF" id="PIRSF006060">
    <property type="entry name" value="AA_transporter"/>
    <property type="match status" value="1"/>
</dbReference>
<dbReference type="PANTHER" id="PTHR42770:SF15">
    <property type="entry name" value="GLUTAMATE_GAMMA-AMINOBUTYRATE ANTIPORTER-RELATED"/>
    <property type="match status" value="1"/>
</dbReference>
<evidence type="ECO:0000313" key="9">
    <source>
        <dbReference type="Proteomes" id="UP000838748"/>
    </source>
</evidence>
<feature type="transmembrane region" description="Helical" evidence="7">
    <location>
        <begin position="331"/>
        <end position="353"/>
    </location>
</feature>
<feature type="transmembrane region" description="Helical" evidence="7">
    <location>
        <begin position="285"/>
        <end position="304"/>
    </location>
</feature>
<keyword evidence="5 7" id="KW-1133">Transmembrane helix</keyword>
<accession>A0ABN8E1T1</accession>
<evidence type="ECO:0000313" key="8">
    <source>
        <dbReference type="EMBL" id="CAH0538981.1"/>
    </source>
</evidence>
<feature type="transmembrane region" description="Helical" evidence="7">
    <location>
        <begin position="87"/>
        <end position="114"/>
    </location>
</feature>
<reference evidence="8" key="1">
    <citation type="submission" date="2021-11" db="EMBL/GenBank/DDBJ databases">
        <authorList>
            <person name="Rodrigo-Torres L."/>
            <person name="Arahal R. D."/>
            <person name="Lucena T."/>
        </authorList>
    </citation>
    <scope>NUCLEOTIDE SEQUENCE</scope>
    <source>
        <strain evidence="8">CECT 7928</strain>
    </source>
</reference>
<feature type="transmembrane region" description="Helical" evidence="7">
    <location>
        <begin position="126"/>
        <end position="145"/>
    </location>
</feature>
<comment type="caution">
    <text evidence="8">The sequence shown here is derived from an EMBL/GenBank/DDBJ whole genome shotgun (WGS) entry which is preliminary data.</text>
</comment>
<dbReference type="InterPro" id="IPR002293">
    <property type="entry name" value="AA/rel_permease1"/>
</dbReference>
<dbReference type="Pfam" id="PF13520">
    <property type="entry name" value="AA_permease_2"/>
    <property type="match status" value="1"/>
</dbReference>
<dbReference type="Proteomes" id="UP000838748">
    <property type="component" value="Unassembled WGS sequence"/>
</dbReference>
<evidence type="ECO:0000256" key="3">
    <source>
        <dbReference type="ARBA" id="ARBA00022475"/>
    </source>
</evidence>
<feature type="transmembrane region" description="Helical" evidence="7">
    <location>
        <begin position="39"/>
        <end position="60"/>
    </location>
</feature>